<sequence length="576" mass="65147">MTKTSYPSFSSVLSNYHGHNRITSRESDSNAPSQPFVITSQFELPIATRFSSSIFGASSTYEDYRIEHLDIDANWYRKYFIGKEHLTLVGYVEPYEPVVISMVLDDRTTADANCEGVYWYRYIMRKKELPDNRGLIIGPPMSPGGEMPSEGLLKMISRGLNRQKLNKFVLTPDLTNQLLSLDETRLQKCYKIGVLYCAPWQQTEEEWFSNTTTSTSFDKFLTILGTKVRLLGFKGFAGGLDTRNGGSGDYSIYDRGTWKDFEIMYHVCTLLPYERFDKHQITRKRHIGNDVTCIVFQDVRRPFDPCTIRSQFLHVYVVVSPVRKDAYHVDIVCKEGVPYFGPALPEPPIFDDPLKLKRFLVATVINGRNAAWKAPKLSEPFLRARGAIIQDIVDKLVPPQLASATSLSSKKTSQDFILKRLLKEHLKVGVPPPLEQLKTLLERGANPNIRISQPKQPSSPVTPTYIISRHSSLDDSRPSQHPIHKFPNVLFAVITLCDDPLYCKLLINYGVDVAPKDPHFPNAFTFAARHKRVEIMKCLLESVPGLGNAESVGLTTVDSIDSSGGGTRTREIKKMW</sequence>
<feature type="non-terminal residue" evidence="1">
    <location>
        <position position="576"/>
    </location>
</feature>
<dbReference type="Proteomes" id="UP000789525">
    <property type="component" value="Unassembled WGS sequence"/>
</dbReference>
<accession>A0ACA9M6I3</accession>
<reference evidence="1" key="1">
    <citation type="submission" date="2021-06" db="EMBL/GenBank/DDBJ databases">
        <authorList>
            <person name="Kallberg Y."/>
            <person name="Tangrot J."/>
            <person name="Rosling A."/>
        </authorList>
    </citation>
    <scope>NUCLEOTIDE SEQUENCE</scope>
    <source>
        <strain evidence="1">CL356</strain>
    </source>
</reference>
<evidence type="ECO:0000313" key="1">
    <source>
        <dbReference type="EMBL" id="CAG8570371.1"/>
    </source>
</evidence>
<comment type="caution">
    <text evidence="1">The sequence shown here is derived from an EMBL/GenBank/DDBJ whole genome shotgun (WGS) entry which is preliminary data.</text>
</comment>
<gene>
    <name evidence="1" type="ORF">ACOLOM_LOCUS5581</name>
</gene>
<protein>
    <submittedName>
        <fullName evidence="1">2542_t:CDS:1</fullName>
    </submittedName>
</protein>
<proteinExistence type="predicted"/>
<keyword evidence="2" id="KW-1185">Reference proteome</keyword>
<evidence type="ECO:0000313" key="2">
    <source>
        <dbReference type="Proteomes" id="UP000789525"/>
    </source>
</evidence>
<organism evidence="1 2">
    <name type="scientific">Acaulospora colombiana</name>
    <dbReference type="NCBI Taxonomy" id="27376"/>
    <lineage>
        <taxon>Eukaryota</taxon>
        <taxon>Fungi</taxon>
        <taxon>Fungi incertae sedis</taxon>
        <taxon>Mucoromycota</taxon>
        <taxon>Glomeromycotina</taxon>
        <taxon>Glomeromycetes</taxon>
        <taxon>Diversisporales</taxon>
        <taxon>Acaulosporaceae</taxon>
        <taxon>Acaulospora</taxon>
    </lineage>
</organism>
<name>A0ACA9M6I3_9GLOM</name>
<dbReference type="EMBL" id="CAJVPT010010430">
    <property type="protein sequence ID" value="CAG8570371.1"/>
    <property type="molecule type" value="Genomic_DNA"/>
</dbReference>